<evidence type="ECO:0000313" key="2">
    <source>
        <dbReference type="EMBL" id="SMF89504.1"/>
    </source>
</evidence>
<keyword evidence="3" id="KW-1185">Reference proteome</keyword>
<dbReference type="RefSeq" id="WP_208915392.1">
    <property type="nucleotide sequence ID" value="NZ_LT840184.1"/>
</dbReference>
<feature type="compositionally biased region" description="Polar residues" evidence="1">
    <location>
        <begin position="1"/>
        <end position="10"/>
    </location>
</feature>
<accession>A0A1X7HML7</accession>
<organism evidence="2 3">
    <name type="scientific">Paenibacillus uliginis N3/975</name>
    <dbReference type="NCBI Taxonomy" id="1313296"/>
    <lineage>
        <taxon>Bacteria</taxon>
        <taxon>Bacillati</taxon>
        <taxon>Bacillota</taxon>
        <taxon>Bacilli</taxon>
        <taxon>Bacillales</taxon>
        <taxon>Paenibacillaceae</taxon>
        <taxon>Paenibacillus</taxon>
    </lineage>
</organism>
<evidence type="ECO:0000256" key="1">
    <source>
        <dbReference type="SAM" id="MobiDB-lite"/>
    </source>
</evidence>
<reference evidence="3" key="1">
    <citation type="submission" date="2017-04" db="EMBL/GenBank/DDBJ databases">
        <authorList>
            <person name="Varghese N."/>
            <person name="Submissions S."/>
        </authorList>
    </citation>
    <scope>NUCLEOTIDE SEQUENCE [LARGE SCALE GENOMIC DNA]</scope>
    <source>
        <strain evidence="3">N3/975</strain>
    </source>
</reference>
<feature type="compositionally biased region" description="Basic residues" evidence="1">
    <location>
        <begin position="33"/>
        <end position="64"/>
    </location>
</feature>
<dbReference type="AlphaFoldDB" id="A0A1X7HML7"/>
<gene>
    <name evidence="2" type="ORF">SAMN05661091_4672</name>
</gene>
<dbReference type="STRING" id="1313296.SAMN05661091_4672"/>
<dbReference type="EMBL" id="LT840184">
    <property type="protein sequence ID" value="SMF89504.1"/>
    <property type="molecule type" value="Genomic_DNA"/>
</dbReference>
<dbReference type="Proteomes" id="UP000192940">
    <property type="component" value="Chromosome I"/>
</dbReference>
<protein>
    <submittedName>
        <fullName evidence="2">Uncharacterized protein</fullName>
    </submittedName>
</protein>
<evidence type="ECO:0000313" key="3">
    <source>
        <dbReference type="Proteomes" id="UP000192940"/>
    </source>
</evidence>
<name>A0A1X7HML7_9BACL</name>
<sequence>MKASKGQSNRLRLHSGSKKSSPRARRGLTFAGTKRRYGMKFGQRKRHGAKGRYRIRQETRRRRSISPERPPIVNQGYNEAYNDDFKVGFAQGYEDGHFAASTSSLPYRQSNVK</sequence>
<proteinExistence type="predicted"/>
<feature type="region of interest" description="Disordered" evidence="1">
    <location>
        <begin position="1"/>
        <end position="77"/>
    </location>
</feature>
<feature type="compositionally biased region" description="Basic residues" evidence="1">
    <location>
        <begin position="11"/>
        <end position="26"/>
    </location>
</feature>